<dbReference type="InterPro" id="IPR024749">
    <property type="entry name" value="Collagen-bd_put"/>
</dbReference>
<dbReference type="Gene3D" id="3.20.20.80">
    <property type="entry name" value="Glycosidases"/>
    <property type="match status" value="1"/>
</dbReference>
<dbReference type="Pfam" id="PF12904">
    <property type="entry name" value="Collagen_bind_2"/>
    <property type="match status" value="1"/>
</dbReference>
<dbReference type="SUPFAM" id="SSF51445">
    <property type="entry name" value="(Trans)glycosidases"/>
    <property type="match status" value="1"/>
</dbReference>
<protein>
    <submittedName>
        <fullName evidence="3">DUF5060 domain-containing protein</fullName>
    </submittedName>
</protein>
<evidence type="ECO:0000259" key="2">
    <source>
        <dbReference type="Pfam" id="PF16586"/>
    </source>
</evidence>
<proteinExistence type="predicted"/>
<feature type="domain" description="Putative collagen-binding" evidence="1">
    <location>
        <begin position="494"/>
        <end position="556"/>
    </location>
</feature>
<sequence length="562" mass="64888">MSATPKWEVFEATLTSAAEYENPFLEVDVLAVFEHDDHRHVVDGFYDGVEDGRHVWRVRFAPMHEGEWAYTTTSNDPALAASGDFTCTPAVSSGSLRTGTLFGNWFERQDGSHFFVANEGWYPHVANRSGNYGQALGFEDVDFQQPSERDWLTYLDILSEHRINLIVDMGQLYARQSRITDTSFRWPWKVVDADTNRIDRDRFNLDYYQRMDRQAAHAKEKGIFFAMELLYDNSVVRSREWANHPINVANGGWLEGNEKGFGWPEVFDLRNDVHVEYTRRYVKYTWARFGAFWNVVWALGGENGNLARINDERLPQAFVDPAVPGAWFSYWVDWLNRRDPYERLKSFGDAGRQEVMVTTAYNNFIVTQDPRNYPKEYPRDWYRAMNAFGEMMWKFGRPVVIGEMTAGNNGHYEAERRLYWVAFTAGYAMGRSDRHYPAVIGDRLGESVKFGLDGVPPIYEDIRRQVEFVESRALRFWRMRPNDRLLTTDDDVFCLAAEDEEYVVYFPNGGTASLVAPEGTGEWFNPRTGESHSTLDVTAGDQAFTAPDDEDWVLHLRATVLA</sequence>
<dbReference type="InterPro" id="IPR032260">
    <property type="entry name" value="DUF5060"/>
</dbReference>
<comment type="caution">
    <text evidence="3">The sequence shown here is derived from an EMBL/GenBank/DDBJ whole genome shotgun (WGS) entry which is preliminary data.</text>
</comment>
<dbReference type="PANTHER" id="PTHR37836">
    <property type="entry name" value="LMO1036 PROTEIN"/>
    <property type="match status" value="1"/>
</dbReference>
<dbReference type="Pfam" id="PF16586">
    <property type="entry name" value="DUF5060"/>
    <property type="match status" value="1"/>
</dbReference>
<evidence type="ECO:0000313" key="4">
    <source>
        <dbReference type="Proteomes" id="UP001589896"/>
    </source>
</evidence>
<evidence type="ECO:0000259" key="1">
    <source>
        <dbReference type="Pfam" id="PF12904"/>
    </source>
</evidence>
<dbReference type="Proteomes" id="UP001589896">
    <property type="component" value="Unassembled WGS sequence"/>
</dbReference>
<dbReference type="PANTHER" id="PTHR37836:SF2">
    <property type="entry name" value="DUF4038 DOMAIN-CONTAINING PROTEIN"/>
    <property type="match status" value="1"/>
</dbReference>
<organism evidence="3 4">
    <name type="scientific">Lysobacter korlensis</name>
    <dbReference type="NCBI Taxonomy" id="553636"/>
    <lineage>
        <taxon>Bacteria</taxon>
        <taxon>Pseudomonadati</taxon>
        <taxon>Pseudomonadota</taxon>
        <taxon>Gammaproteobacteria</taxon>
        <taxon>Lysobacterales</taxon>
        <taxon>Lysobacteraceae</taxon>
        <taxon>Lysobacter</taxon>
    </lineage>
</organism>
<dbReference type="InterPro" id="IPR013783">
    <property type="entry name" value="Ig-like_fold"/>
</dbReference>
<dbReference type="EMBL" id="JBHLTG010000005">
    <property type="protein sequence ID" value="MFC0680187.1"/>
    <property type="molecule type" value="Genomic_DNA"/>
</dbReference>
<name>A0ABV6RUQ8_9GAMM</name>
<keyword evidence="4" id="KW-1185">Reference proteome</keyword>
<accession>A0ABV6RUQ8</accession>
<feature type="domain" description="DUF5060" evidence="2">
    <location>
        <begin position="5"/>
        <end position="75"/>
    </location>
</feature>
<reference evidence="3 4" key="1">
    <citation type="submission" date="2024-09" db="EMBL/GenBank/DDBJ databases">
        <authorList>
            <person name="Sun Q."/>
            <person name="Mori K."/>
        </authorList>
    </citation>
    <scope>NUCLEOTIDE SEQUENCE [LARGE SCALE GENOMIC DNA]</scope>
    <source>
        <strain evidence="3 4">KCTC 23076</strain>
    </source>
</reference>
<dbReference type="InterPro" id="IPR017853">
    <property type="entry name" value="GH"/>
</dbReference>
<gene>
    <name evidence="3" type="ORF">ACFFGH_20325</name>
</gene>
<evidence type="ECO:0000313" key="3">
    <source>
        <dbReference type="EMBL" id="MFC0680187.1"/>
    </source>
</evidence>
<dbReference type="RefSeq" id="WP_386671707.1">
    <property type="nucleotide sequence ID" value="NZ_JBHLTG010000005.1"/>
</dbReference>
<dbReference type="Gene3D" id="2.60.40.10">
    <property type="entry name" value="Immunoglobulins"/>
    <property type="match status" value="1"/>
</dbReference>